<evidence type="ECO:0000313" key="3">
    <source>
        <dbReference type="Proteomes" id="UP000663872"/>
    </source>
</evidence>
<accession>A0A818VGR2</accession>
<organism evidence="2 3">
    <name type="scientific">Rotaria socialis</name>
    <dbReference type="NCBI Taxonomy" id="392032"/>
    <lineage>
        <taxon>Eukaryota</taxon>
        <taxon>Metazoa</taxon>
        <taxon>Spiralia</taxon>
        <taxon>Gnathifera</taxon>
        <taxon>Rotifera</taxon>
        <taxon>Eurotatoria</taxon>
        <taxon>Bdelloidea</taxon>
        <taxon>Philodinida</taxon>
        <taxon>Philodinidae</taxon>
        <taxon>Rotaria</taxon>
    </lineage>
</organism>
<comment type="caution">
    <text evidence="2">The sequence shown here is derived from an EMBL/GenBank/DDBJ whole genome shotgun (WGS) entry which is preliminary data.</text>
</comment>
<evidence type="ECO:0000256" key="1">
    <source>
        <dbReference type="SAM" id="MobiDB-lite"/>
    </source>
</evidence>
<dbReference type="Proteomes" id="UP000663872">
    <property type="component" value="Unassembled WGS sequence"/>
</dbReference>
<sequence>MSNLDQIIISYFTFLVPWGNETTSEGSVEFEQSTDYPDMTQYPDWEITGFPENS</sequence>
<feature type="non-terminal residue" evidence="2">
    <location>
        <position position="54"/>
    </location>
</feature>
<gene>
    <name evidence="2" type="ORF">GRG538_LOCUS29087</name>
</gene>
<feature type="compositionally biased region" description="Polar residues" evidence="1">
    <location>
        <begin position="24"/>
        <end position="35"/>
    </location>
</feature>
<reference evidence="2" key="1">
    <citation type="submission" date="2021-02" db="EMBL/GenBank/DDBJ databases">
        <authorList>
            <person name="Nowell W R."/>
        </authorList>
    </citation>
    <scope>NUCLEOTIDE SEQUENCE</scope>
</reference>
<feature type="region of interest" description="Disordered" evidence="1">
    <location>
        <begin position="24"/>
        <end position="54"/>
    </location>
</feature>
<evidence type="ECO:0000313" key="2">
    <source>
        <dbReference type="EMBL" id="CAF3712321.1"/>
    </source>
</evidence>
<proteinExistence type="predicted"/>
<name>A0A818VGR2_9BILA</name>
<dbReference type="EMBL" id="CAJNYT010005082">
    <property type="protein sequence ID" value="CAF3712321.1"/>
    <property type="molecule type" value="Genomic_DNA"/>
</dbReference>
<protein>
    <submittedName>
        <fullName evidence="2">Uncharacterized protein</fullName>
    </submittedName>
</protein>
<dbReference type="AlphaFoldDB" id="A0A818VGR2"/>